<reference evidence="11 12" key="2">
    <citation type="submission" date="2019-01" db="EMBL/GenBank/DDBJ databases">
        <title>Motilimonas pumilus sp. nov., isolated from the gut of sea cucumber (Apostichopus japonicus).</title>
        <authorList>
            <person name="Wang F.-Q."/>
            <person name="Ren L.-H."/>
            <person name="Lin Y.-W."/>
            <person name="Sun G.-H."/>
            <person name="Du Z.-J."/>
            <person name="Zhao J.-X."/>
            <person name="Liu X.-J."/>
            <person name="Liu L.-J."/>
        </authorList>
    </citation>
    <scope>NUCLEOTIDE SEQUENCE [LARGE SCALE GENOMIC DNA]</scope>
    <source>
        <strain evidence="11 12">PLHSC7-2</strain>
    </source>
</reference>
<comment type="subcellular location">
    <subcellularLocation>
        <location evidence="1">Cell inner membrane</location>
        <topology evidence="1">Single-pass membrane protein</topology>
    </subcellularLocation>
</comment>
<dbReference type="OrthoDB" id="5730913at2"/>
<evidence type="ECO:0000256" key="9">
    <source>
        <dbReference type="ARBA" id="ARBA00030775"/>
    </source>
</evidence>
<dbReference type="GO" id="GO:0015628">
    <property type="term" value="P:protein secretion by the type II secretion system"/>
    <property type="evidence" value="ECO:0007669"/>
    <property type="project" value="InterPro"/>
</dbReference>
<dbReference type="NCBIfam" id="TIGR02532">
    <property type="entry name" value="IV_pilin_GFxxxE"/>
    <property type="match status" value="1"/>
</dbReference>
<protein>
    <recommendedName>
        <fullName evidence="2">Type II secretion system protein H</fullName>
    </recommendedName>
    <alternativeName>
        <fullName evidence="9">General secretion pathway protein H</fullName>
    </alternativeName>
</protein>
<dbReference type="PRINTS" id="PR00885">
    <property type="entry name" value="BCTERIALGSPH"/>
</dbReference>
<organism evidence="11 12">
    <name type="scientific">Motilimonas pumila</name>
    <dbReference type="NCBI Taxonomy" id="2303987"/>
    <lineage>
        <taxon>Bacteria</taxon>
        <taxon>Pseudomonadati</taxon>
        <taxon>Pseudomonadota</taxon>
        <taxon>Gammaproteobacteria</taxon>
        <taxon>Alteromonadales</taxon>
        <taxon>Alteromonadales genera incertae sedis</taxon>
        <taxon>Motilimonas</taxon>
    </lineage>
</organism>
<keyword evidence="6 10" id="KW-0812">Transmembrane</keyword>
<dbReference type="InterPro" id="IPR002416">
    <property type="entry name" value="T2SS_protein-GspH"/>
</dbReference>
<sequence>MARSPITQAAGFTLLEIMLVIVLMGLASSAVVMTLPSNGGYKELKHEAQRFSSFVELLNDQALMTSRELGILVDKRTYEFVFYEPKSKKWQPLPRGKFNTKVELPEEMQLELTLSGFAWDQKDEQEELFDEPESAFDEDEEVIEPQLYIMSSGEVTPFKLRFQSAEDKELWLDVDVKVTGALQILEQDEEDA</sequence>
<keyword evidence="12" id="KW-1185">Reference proteome</keyword>
<evidence type="ECO:0000256" key="6">
    <source>
        <dbReference type="ARBA" id="ARBA00022692"/>
    </source>
</evidence>
<dbReference type="NCBIfam" id="TIGR01708">
    <property type="entry name" value="typeII_sec_gspH"/>
    <property type="match status" value="1"/>
</dbReference>
<keyword evidence="7 10" id="KW-1133">Transmembrane helix</keyword>
<evidence type="ECO:0000313" key="11">
    <source>
        <dbReference type="EMBL" id="RJG51617.1"/>
    </source>
</evidence>
<name>A0A418YKY1_9GAMM</name>
<keyword evidence="3" id="KW-1003">Cell membrane</keyword>
<evidence type="ECO:0000256" key="7">
    <source>
        <dbReference type="ARBA" id="ARBA00022989"/>
    </source>
</evidence>
<evidence type="ECO:0000256" key="4">
    <source>
        <dbReference type="ARBA" id="ARBA00022481"/>
    </source>
</evidence>
<dbReference type="GO" id="GO:0005886">
    <property type="term" value="C:plasma membrane"/>
    <property type="evidence" value="ECO:0007669"/>
    <property type="project" value="UniProtKB-SubCell"/>
</dbReference>
<evidence type="ECO:0000313" key="12">
    <source>
        <dbReference type="Proteomes" id="UP000283255"/>
    </source>
</evidence>
<reference evidence="11 12" key="1">
    <citation type="submission" date="2018-09" db="EMBL/GenBank/DDBJ databases">
        <authorList>
            <person name="Wang F."/>
        </authorList>
    </citation>
    <scope>NUCLEOTIDE SEQUENCE [LARGE SCALE GENOMIC DNA]</scope>
    <source>
        <strain evidence="11 12">PLHSC7-2</strain>
    </source>
</reference>
<gene>
    <name evidence="11" type="primary">gspH</name>
    <name evidence="11" type="ORF">D1Z90_02500</name>
</gene>
<dbReference type="AlphaFoldDB" id="A0A418YKY1"/>
<dbReference type="SUPFAM" id="SSF54523">
    <property type="entry name" value="Pili subunits"/>
    <property type="match status" value="1"/>
</dbReference>
<evidence type="ECO:0000256" key="3">
    <source>
        <dbReference type="ARBA" id="ARBA00022475"/>
    </source>
</evidence>
<evidence type="ECO:0000256" key="5">
    <source>
        <dbReference type="ARBA" id="ARBA00022519"/>
    </source>
</evidence>
<dbReference type="InterPro" id="IPR012902">
    <property type="entry name" value="N_methyl_site"/>
</dbReference>
<dbReference type="RefSeq" id="WP_119909141.1">
    <property type="nucleotide sequence ID" value="NZ_QZCH01000001.1"/>
</dbReference>
<keyword evidence="4" id="KW-0488">Methylation</keyword>
<dbReference type="Gene3D" id="3.55.40.10">
    <property type="entry name" value="minor pseudopilin epsh domain"/>
    <property type="match status" value="1"/>
</dbReference>
<feature type="transmembrane region" description="Helical" evidence="10">
    <location>
        <begin position="12"/>
        <end position="35"/>
    </location>
</feature>
<evidence type="ECO:0000256" key="1">
    <source>
        <dbReference type="ARBA" id="ARBA00004377"/>
    </source>
</evidence>
<proteinExistence type="predicted"/>
<accession>A0A418YKY1</accession>
<dbReference type="EMBL" id="QZCH01000001">
    <property type="protein sequence ID" value="RJG51617.1"/>
    <property type="molecule type" value="Genomic_DNA"/>
</dbReference>
<evidence type="ECO:0000256" key="10">
    <source>
        <dbReference type="SAM" id="Phobius"/>
    </source>
</evidence>
<keyword evidence="8 10" id="KW-0472">Membrane</keyword>
<dbReference type="PROSITE" id="PS00409">
    <property type="entry name" value="PROKAR_NTER_METHYL"/>
    <property type="match status" value="1"/>
</dbReference>
<dbReference type="GO" id="GO:0015627">
    <property type="term" value="C:type II protein secretion system complex"/>
    <property type="evidence" value="ECO:0007669"/>
    <property type="project" value="InterPro"/>
</dbReference>
<evidence type="ECO:0000256" key="2">
    <source>
        <dbReference type="ARBA" id="ARBA00021549"/>
    </source>
</evidence>
<keyword evidence="5" id="KW-0997">Cell inner membrane</keyword>
<dbReference type="InterPro" id="IPR049875">
    <property type="entry name" value="TypeII_GspH"/>
</dbReference>
<dbReference type="Proteomes" id="UP000283255">
    <property type="component" value="Unassembled WGS sequence"/>
</dbReference>
<comment type="caution">
    <text evidence="11">The sequence shown here is derived from an EMBL/GenBank/DDBJ whole genome shotgun (WGS) entry which is preliminary data.</text>
</comment>
<dbReference type="InterPro" id="IPR045584">
    <property type="entry name" value="Pilin-like"/>
</dbReference>
<evidence type="ECO:0000256" key="8">
    <source>
        <dbReference type="ARBA" id="ARBA00023136"/>
    </source>
</evidence>